<accession>A0A8H7D466</accession>
<gene>
    <name evidence="1" type="ORF">MVEN_00882600</name>
</gene>
<dbReference type="EMBL" id="JACAZI010000006">
    <property type="protein sequence ID" value="KAF7358331.1"/>
    <property type="molecule type" value="Genomic_DNA"/>
</dbReference>
<organism evidence="1 2">
    <name type="scientific">Mycena venus</name>
    <dbReference type="NCBI Taxonomy" id="2733690"/>
    <lineage>
        <taxon>Eukaryota</taxon>
        <taxon>Fungi</taxon>
        <taxon>Dikarya</taxon>
        <taxon>Basidiomycota</taxon>
        <taxon>Agaricomycotina</taxon>
        <taxon>Agaricomycetes</taxon>
        <taxon>Agaricomycetidae</taxon>
        <taxon>Agaricales</taxon>
        <taxon>Marasmiineae</taxon>
        <taxon>Mycenaceae</taxon>
        <taxon>Mycena</taxon>
    </lineage>
</organism>
<dbReference type="AlphaFoldDB" id="A0A8H7D466"/>
<keyword evidence="2" id="KW-1185">Reference proteome</keyword>
<name>A0A8H7D466_9AGAR</name>
<proteinExistence type="predicted"/>
<dbReference type="Proteomes" id="UP000620124">
    <property type="component" value="Unassembled WGS sequence"/>
</dbReference>
<reference evidence="1" key="1">
    <citation type="submission" date="2020-05" db="EMBL/GenBank/DDBJ databases">
        <title>Mycena genomes resolve the evolution of fungal bioluminescence.</title>
        <authorList>
            <person name="Tsai I.J."/>
        </authorList>
    </citation>
    <scope>NUCLEOTIDE SEQUENCE</scope>
    <source>
        <strain evidence="1">CCC161011</strain>
    </source>
</reference>
<evidence type="ECO:0000313" key="2">
    <source>
        <dbReference type="Proteomes" id="UP000620124"/>
    </source>
</evidence>
<evidence type="ECO:0000313" key="1">
    <source>
        <dbReference type="EMBL" id="KAF7358331.1"/>
    </source>
</evidence>
<comment type="caution">
    <text evidence="1">The sequence shown here is derived from an EMBL/GenBank/DDBJ whole genome shotgun (WGS) entry which is preliminary data.</text>
</comment>
<protein>
    <submittedName>
        <fullName evidence="1">Uncharacterized protein</fullName>
    </submittedName>
</protein>
<sequence>MVSIESGAFSIALYSHVTSTHLSPPDSLSNSNVDAFTPTLEDYYDSNVATSEDYEDDSDDDSEIALKNSSYRAEVIAAICICAAQTMGVAKERPPAVGVACSDACDRYAQSALEQIVKHKIAKIFRRGWDDADQAVSNLVKVIQNNREPNFHDDD</sequence>